<gene>
    <name evidence="8" type="ORF">BJ322DRAFT_1112903</name>
</gene>
<evidence type="ECO:0000256" key="2">
    <source>
        <dbReference type="ARBA" id="ARBA00004673"/>
    </source>
</evidence>
<comment type="caution">
    <text evidence="8">The sequence shown here is derived from an EMBL/GenBank/DDBJ whole genome shotgun (WGS) entry which is preliminary data.</text>
</comment>
<dbReference type="Gene3D" id="4.10.49.10">
    <property type="entry name" value="Cytochrome c oxidase subunit VIIc"/>
    <property type="match status" value="1"/>
</dbReference>
<dbReference type="SUPFAM" id="SSF81427">
    <property type="entry name" value="Mitochondrial cytochrome c oxidase subunit VIIc (aka VIIIa)"/>
    <property type="match status" value="1"/>
</dbReference>
<reference evidence="8" key="1">
    <citation type="journal article" date="2020" name="Nat. Commun.">
        <title>Large-scale genome sequencing of mycorrhizal fungi provides insights into the early evolution of symbiotic traits.</title>
        <authorList>
            <person name="Miyauchi S."/>
            <person name="Kiss E."/>
            <person name="Kuo A."/>
            <person name="Drula E."/>
            <person name="Kohler A."/>
            <person name="Sanchez-Garcia M."/>
            <person name="Morin E."/>
            <person name="Andreopoulos B."/>
            <person name="Barry K.W."/>
            <person name="Bonito G."/>
            <person name="Buee M."/>
            <person name="Carver A."/>
            <person name="Chen C."/>
            <person name="Cichocki N."/>
            <person name="Clum A."/>
            <person name="Culley D."/>
            <person name="Crous P.W."/>
            <person name="Fauchery L."/>
            <person name="Girlanda M."/>
            <person name="Hayes R.D."/>
            <person name="Keri Z."/>
            <person name="LaButti K."/>
            <person name="Lipzen A."/>
            <person name="Lombard V."/>
            <person name="Magnuson J."/>
            <person name="Maillard F."/>
            <person name="Murat C."/>
            <person name="Nolan M."/>
            <person name="Ohm R.A."/>
            <person name="Pangilinan J."/>
            <person name="Pereira M.F."/>
            <person name="Perotto S."/>
            <person name="Peter M."/>
            <person name="Pfister S."/>
            <person name="Riley R."/>
            <person name="Sitrit Y."/>
            <person name="Stielow J.B."/>
            <person name="Szollosi G."/>
            <person name="Zifcakova L."/>
            <person name="Stursova M."/>
            <person name="Spatafora J.W."/>
            <person name="Tedersoo L."/>
            <person name="Vaario L.M."/>
            <person name="Yamada A."/>
            <person name="Yan M."/>
            <person name="Wang P."/>
            <person name="Xu J."/>
            <person name="Bruns T."/>
            <person name="Baldrian P."/>
            <person name="Vilgalys R."/>
            <person name="Dunand C."/>
            <person name="Henrissat B."/>
            <person name="Grigoriev I.V."/>
            <person name="Hibbett D."/>
            <person name="Nagy L.G."/>
            <person name="Martin F.M."/>
        </authorList>
    </citation>
    <scope>NUCLEOTIDE SEQUENCE</scope>
    <source>
        <strain evidence="8">UH-Tt-Lm1</strain>
    </source>
</reference>
<keyword evidence="6" id="KW-0472">Membrane</keyword>
<dbReference type="GO" id="GO:0045277">
    <property type="term" value="C:respiratory chain complex IV"/>
    <property type="evidence" value="ECO:0007669"/>
    <property type="project" value="UniProtKB-UniRule"/>
</dbReference>
<dbReference type="AlphaFoldDB" id="A0A9P6L385"/>
<protein>
    <recommendedName>
        <fullName evidence="7">Cytochrome c oxidase subunit 8, mitochondrial</fullName>
    </recommendedName>
    <alternativeName>
        <fullName evidence="7">Cytochrome c oxidase polypeptide VIII</fullName>
    </alternativeName>
</protein>
<name>A0A9P6L385_9AGAM</name>
<accession>A0A9P6L385</accession>
<sequence length="69" mass="7883">MSLLVRAPRLAARSARSDVFVQSRGMHGEYKHIPFNYDRKVPLAVKTFLYLGTGFSIPFVASYYQLSKE</sequence>
<evidence type="ECO:0000256" key="1">
    <source>
        <dbReference type="ARBA" id="ARBA00004434"/>
    </source>
</evidence>
<keyword evidence="9" id="KW-1185">Reference proteome</keyword>
<evidence type="ECO:0000256" key="3">
    <source>
        <dbReference type="ARBA" id="ARBA00010514"/>
    </source>
</evidence>
<comment type="similarity">
    <text evidence="3 7">Belongs to the cytochrome c oxidase VIIc family.</text>
</comment>
<evidence type="ECO:0000256" key="4">
    <source>
        <dbReference type="ARBA" id="ARBA00022792"/>
    </source>
</evidence>
<evidence type="ECO:0000256" key="6">
    <source>
        <dbReference type="ARBA" id="ARBA00023136"/>
    </source>
</evidence>
<keyword evidence="4 7" id="KW-0999">Mitochondrion inner membrane</keyword>
<evidence type="ECO:0000313" key="8">
    <source>
        <dbReference type="EMBL" id="KAF9780238.1"/>
    </source>
</evidence>
<keyword evidence="5 7" id="KW-0496">Mitochondrion</keyword>
<dbReference type="GO" id="GO:0006123">
    <property type="term" value="P:mitochondrial electron transport, cytochrome c to oxygen"/>
    <property type="evidence" value="ECO:0007669"/>
    <property type="project" value="UniProtKB-UniRule"/>
</dbReference>
<evidence type="ECO:0000313" key="9">
    <source>
        <dbReference type="Proteomes" id="UP000736335"/>
    </source>
</evidence>
<comment type="function">
    <text evidence="7">Component of the cytochrome c oxidase, the last enzyme in the mitochondrial electron transport chain which drives oxidative phosphorylation. The respiratory chain contains 3 multisubunit complexes succinate dehydrogenase (complex II, CII), ubiquinol-cytochrome c oxidoreductase (cytochrome b-c1 complex, complex III, CIII) and cytochrome c oxidase (complex IV, CIV), that cooperate to transfer electrons derived from NADH and succinate to molecular oxygen, creating an electrochemical gradient over the inner membrane that drives transmembrane transport and the ATP synthase. Cytochrome c oxidase is the component of the respiratory chain that catalyzes the reduction of oxygen to water. Electrons originating from reduced cytochrome c in the intermembrane space (IMS) are transferred via the dinuclear copper A center (CU(A)) of subunit 2 and heme A of subunit 1 to the active site in subunit 1, a binuclear center (BNC) formed by heme A3 and copper B (CU(B)). The BNC reduces molecular oxygen to 2 water molecules using 4 electrons from cytochrome c in the IMS and 4 protons from the mitochondrial matrix.</text>
</comment>
<proteinExistence type="inferred from homology"/>
<organism evidence="8 9">
    <name type="scientific">Thelephora terrestris</name>
    <dbReference type="NCBI Taxonomy" id="56493"/>
    <lineage>
        <taxon>Eukaryota</taxon>
        <taxon>Fungi</taxon>
        <taxon>Dikarya</taxon>
        <taxon>Basidiomycota</taxon>
        <taxon>Agaricomycotina</taxon>
        <taxon>Agaricomycetes</taxon>
        <taxon>Thelephorales</taxon>
        <taxon>Thelephoraceae</taxon>
        <taxon>Thelephora</taxon>
    </lineage>
</organism>
<evidence type="ECO:0000256" key="5">
    <source>
        <dbReference type="ARBA" id="ARBA00023128"/>
    </source>
</evidence>
<dbReference type="InterPro" id="IPR036636">
    <property type="entry name" value="COX7C/Cox8_sf"/>
</dbReference>
<dbReference type="OrthoDB" id="416741at2759"/>
<comment type="pathway">
    <text evidence="2 7">Energy metabolism; oxidative phosphorylation.</text>
</comment>
<dbReference type="EMBL" id="WIUZ02000017">
    <property type="protein sequence ID" value="KAF9780238.1"/>
    <property type="molecule type" value="Genomic_DNA"/>
</dbReference>
<reference evidence="8" key="2">
    <citation type="submission" date="2020-11" db="EMBL/GenBank/DDBJ databases">
        <authorList>
            <consortium name="DOE Joint Genome Institute"/>
            <person name="Kuo A."/>
            <person name="Miyauchi S."/>
            <person name="Kiss E."/>
            <person name="Drula E."/>
            <person name="Kohler A."/>
            <person name="Sanchez-Garcia M."/>
            <person name="Andreopoulos B."/>
            <person name="Barry K.W."/>
            <person name="Bonito G."/>
            <person name="Buee M."/>
            <person name="Carver A."/>
            <person name="Chen C."/>
            <person name="Cichocki N."/>
            <person name="Clum A."/>
            <person name="Culley D."/>
            <person name="Crous P.W."/>
            <person name="Fauchery L."/>
            <person name="Girlanda M."/>
            <person name="Hayes R."/>
            <person name="Keri Z."/>
            <person name="Labutti K."/>
            <person name="Lipzen A."/>
            <person name="Lombard V."/>
            <person name="Magnuson J."/>
            <person name="Maillard F."/>
            <person name="Morin E."/>
            <person name="Murat C."/>
            <person name="Nolan M."/>
            <person name="Ohm R."/>
            <person name="Pangilinan J."/>
            <person name="Pereira M."/>
            <person name="Perotto S."/>
            <person name="Peter M."/>
            <person name="Riley R."/>
            <person name="Sitrit Y."/>
            <person name="Stielow B."/>
            <person name="Szollosi G."/>
            <person name="Zifcakova L."/>
            <person name="Stursova M."/>
            <person name="Spatafora J.W."/>
            <person name="Tedersoo L."/>
            <person name="Vaario L.-M."/>
            <person name="Yamada A."/>
            <person name="Yan M."/>
            <person name="Wang P."/>
            <person name="Xu J."/>
            <person name="Bruns T."/>
            <person name="Baldrian P."/>
            <person name="Vilgalys R."/>
            <person name="Henrissat B."/>
            <person name="Grigoriev I.V."/>
            <person name="Hibbett D."/>
            <person name="Nagy L.G."/>
            <person name="Martin F.M."/>
        </authorList>
    </citation>
    <scope>NUCLEOTIDE SEQUENCE</scope>
    <source>
        <strain evidence="8">UH-Tt-Lm1</strain>
    </source>
</reference>
<dbReference type="InterPro" id="IPR004202">
    <property type="entry name" value="COX7C/Cox8"/>
</dbReference>
<dbReference type="Pfam" id="PF02935">
    <property type="entry name" value="COX7C"/>
    <property type="match status" value="1"/>
</dbReference>
<comment type="subunit">
    <text evidence="7">Component of the cytochrome c oxidase (complex IV, CIV), a multisubunit enzyme composed of a catalytic core of 3 subunits and several supernumerary subunits. The complex exists as a monomer or a dimer and forms supercomplexes (SCs) in the inner mitochondrial membrane with ubiquinol-cytochrome c oxidoreductase (cytochrome b-c1 complex, complex III, CIII).</text>
</comment>
<comment type="subcellular location">
    <subcellularLocation>
        <location evidence="1 7">Mitochondrion inner membrane</location>
        <topology evidence="1 7">Single-pass membrane protein</topology>
    </subcellularLocation>
</comment>
<dbReference type="Proteomes" id="UP000736335">
    <property type="component" value="Unassembled WGS sequence"/>
</dbReference>
<evidence type="ECO:0000256" key="7">
    <source>
        <dbReference type="RuleBase" id="RU368123"/>
    </source>
</evidence>
<keyword evidence="7" id="KW-0809">Transit peptide</keyword>
<dbReference type="GO" id="GO:0005743">
    <property type="term" value="C:mitochondrial inner membrane"/>
    <property type="evidence" value="ECO:0007669"/>
    <property type="project" value="UniProtKB-SubCell"/>
</dbReference>